<dbReference type="Proteomes" id="UP000515162">
    <property type="component" value="Chromosome X"/>
</dbReference>
<organism evidence="2 3">
    <name type="scientific">Drosophila mauritiana</name>
    <name type="common">Fruit fly</name>
    <dbReference type="NCBI Taxonomy" id="7226"/>
    <lineage>
        <taxon>Eukaryota</taxon>
        <taxon>Metazoa</taxon>
        <taxon>Ecdysozoa</taxon>
        <taxon>Arthropoda</taxon>
        <taxon>Hexapoda</taxon>
        <taxon>Insecta</taxon>
        <taxon>Pterygota</taxon>
        <taxon>Neoptera</taxon>
        <taxon>Endopterygota</taxon>
        <taxon>Diptera</taxon>
        <taxon>Brachycera</taxon>
        <taxon>Muscomorpha</taxon>
        <taxon>Ephydroidea</taxon>
        <taxon>Drosophilidae</taxon>
        <taxon>Drosophila</taxon>
        <taxon>Sophophora</taxon>
    </lineage>
</organism>
<feature type="region of interest" description="Disordered" evidence="1">
    <location>
        <begin position="180"/>
        <end position="324"/>
    </location>
</feature>
<evidence type="ECO:0000313" key="2">
    <source>
        <dbReference type="Proteomes" id="UP000515162"/>
    </source>
</evidence>
<sequence length="324" mass="38989">MSGEDVDEKREQLRLFVTASRRRLHAILQRFGWSERGVIGSGSHSPQDKNGATTSEVLQPLPLPLPASCSNDPAFSIQLDDSTIQGIVGTEGARRLLPAASFDDLQAGLDARQRLLIYEHVLQHTKKHPQFQDNTAFAEVVGETRREQKNHRRHRKSKPTLNEELHQLVSLQMQALEKQWEQEHGGRHHKQVDRLQEHRGRHNEQSQHRTRTERQQDHKGRRDKPVEQFQEHRWRHEQKQPRERHQEHRERHSDQTDRFREHKDRGQRQEHRDWRNERRDWYQHHDGSRKRSRSRSRNRHGDRRRDEREPREKQHKHRSHTARH</sequence>
<dbReference type="RefSeq" id="XP_033168541.1">
    <property type="nucleotide sequence ID" value="XM_033312650.1"/>
</dbReference>
<dbReference type="AlphaFoldDB" id="A0A6P8KZ93"/>
<feature type="compositionally biased region" description="Basic residues" evidence="1">
    <location>
        <begin position="287"/>
        <end position="302"/>
    </location>
</feature>
<dbReference type="GeneID" id="117146437"/>
<evidence type="ECO:0000313" key="3">
    <source>
        <dbReference type="RefSeq" id="XP_033168541.1"/>
    </source>
</evidence>
<feature type="compositionally biased region" description="Basic and acidic residues" evidence="1">
    <location>
        <begin position="303"/>
        <end position="312"/>
    </location>
</feature>
<feature type="region of interest" description="Disordered" evidence="1">
    <location>
        <begin position="142"/>
        <end position="163"/>
    </location>
</feature>
<proteinExistence type="predicted"/>
<feature type="compositionally biased region" description="Basic residues" evidence="1">
    <location>
        <begin position="148"/>
        <end position="158"/>
    </location>
</feature>
<name>A0A6P8KZ93_DROMA</name>
<gene>
    <name evidence="3" type="primary">LOC117146437</name>
</gene>
<protein>
    <submittedName>
        <fullName evidence="3">Sex-determining region Y protein</fullName>
    </submittedName>
</protein>
<reference evidence="3" key="1">
    <citation type="submission" date="2025-08" db="UniProtKB">
        <authorList>
            <consortium name="RefSeq"/>
        </authorList>
    </citation>
    <scope>IDENTIFICATION</scope>
    <source>
        <strain evidence="3">Mau12</strain>
        <tissue evidence="3">Whole Body</tissue>
    </source>
</reference>
<accession>A0A6P8KZ93</accession>
<feature type="compositionally biased region" description="Basic and acidic residues" evidence="1">
    <location>
        <begin position="192"/>
        <end position="286"/>
    </location>
</feature>
<feature type="compositionally biased region" description="Basic residues" evidence="1">
    <location>
        <begin position="313"/>
        <end position="324"/>
    </location>
</feature>
<evidence type="ECO:0000256" key="1">
    <source>
        <dbReference type="SAM" id="MobiDB-lite"/>
    </source>
</evidence>
<keyword evidence="2" id="KW-1185">Reference proteome</keyword>